<gene>
    <name evidence="1" type="ORF">POPTR_006G234750</name>
</gene>
<evidence type="ECO:0000313" key="1">
    <source>
        <dbReference type="EMBL" id="RQO92116.1"/>
    </source>
</evidence>
<sequence length="36" mass="4130">MFLLGFAISLFLCLMLYQCFGGRVGMYNGYPKGRFD</sequence>
<dbReference type="EMBL" id="CM009295">
    <property type="protein sequence ID" value="RQO92116.1"/>
    <property type="molecule type" value="Genomic_DNA"/>
</dbReference>
<protein>
    <submittedName>
        <fullName evidence="1">Uncharacterized protein</fullName>
    </submittedName>
</protein>
<accession>A0A3N7F4I9</accession>
<evidence type="ECO:0000313" key="2">
    <source>
        <dbReference type="Proteomes" id="UP000006729"/>
    </source>
</evidence>
<dbReference type="Proteomes" id="UP000006729">
    <property type="component" value="Chromosome 6"/>
</dbReference>
<dbReference type="InParanoid" id="A0A3N7F4I9"/>
<reference evidence="1 2" key="1">
    <citation type="journal article" date="2006" name="Science">
        <title>The genome of black cottonwood, Populus trichocarpa (Torr. &amp; Gray).</title>
        <authorList>
            <person name="Tuskan G.A."/>
            <person name="Difazio S."/>
            <person name="Jansson S."/>
            <person name="Bohlmann J."/>
            <person name="Grigoriev I."/>
            <person name="Hellsten U."/>
            <person name="Putnam N."/>
            <person name="Ralph S."/>
            <person name="Rombauts S."/>
            <person name="Salamov A."/>
            <person name="Schein J."/>
            <person name="Sterck L."/>
            <person name="Aerts A."/>
            <person name="Bhalerao R.R."/>
            <person name="Bhalerao R.P."/>
            <person name="Blaudez D."/>
            <person name="Boerjan W."/>
            <person name="Brun A."/>
            <person name="Brunner A."/>
            <person name="Busov V."/>
            <person name="Campbell M."/>
            <person name="Carlson J."/>
            <person name="Chalot M."/>
            <person name="Chapman J."/>
            <person name="Chen G.L."/>
            <person name="Cooper D."/>
            <person name="Coutinho P.M."/>
            <person name="Couturier J."/>
            <person name="Covert S."/>
            <person name="Cronk Q."/>
            <person name="Cunningham R."/>
            <person name="Davis J."/>
            <person name="Degroeve S."/>
            <person name="Dejardin A."/>
            <person name="Depamphilis C."/>
            <person name="Detter J."/>
            <person name="Dirks B."/>
            <person name="Dubchak I."/>
            <person name="Duplessis S."/>
            <person name="Ehlting J."/>
            <person name="Ellis B."/>
            <person name="Gendler K."/>
            <person name="Goodstein D."/>
            <person name="Gribskov M."/>
            <person name="Grimwood J."/>
            <person name="Groover A."/>
            <person name="Gunter L."/>
            <person name="Hamberger B."/>
            <person name="Heinze B."/>
            <person name="Helariutta Y."/>
            <person name="Henrissat B."/>
            <person name="Holligan D."/>
            <person name="Holt R."/>
            <person name="Huang W."/>
            <person name="Islam-Faridi N."/>
            <person name="Jones S."/>
            <person name="Jones-Rhoades M."/>
            <person name="Jorgensen R."/>
            <person name="Joshi C."/>
            <person name="Kangasjarvi J."/>
            <person name="Karlsson J."/>
            <person name="Kelleher C."/>
            <person name="Kirkpatrick R."/>
            <person name="Kirst M."/>
            <person name="Kohler A."/>
            <person name="Kalluri U."/>
            <person name="Larimer F."/>
            <person name="Leebens-Mack J."/>
            <person name="Leple J.C."/>
            <person name="Locascio P."/>
            <person name="Lou Y."/>
            <person name="Lucas S."/>
            <person name="Martin F."/>
            <person name="Montanini B."/>
            <person name="Napoli C."/>
            <person name="Nelson D.R."/>
            <person name="Nelson C."/>
            <person name="Nieminen K."/>
            <person name="Nilsson O."/>
            <person name="Pereda V."/>
            <person name="Peter G."/>
            <person name="Philippe R."/>
            <person name="Pilate G."/>
            <person name="Poliakov A."/>
            <person name="Razumovskaya J."/>
            <person name="Richardson P."/>
            <person name="Rinaldi C."/>
            <person name="Ritland K."/>
            <person name="Rouze P."/>
            <person name="Ryaboy D."/>
            <person name="Schmutz J."/>
            <person name="Schrader J."/>
            <person name="Segerman B."/>
            <person name="Shin H."/>
            <person name="Siddiqui A."/>
            <person name="Sterky F."/>
            <person name="Terry A."/>
            <person name="Tsai C.J."/>
            <person name="Uberbacher E."/>
            <person name="Unneberg P."/>
            <person name="Vahala J."/>
            <person name="Wall K."/>
            <person name="Wessler S."/>
            <person name="Yang G."/>
            <person name="Yin T."/>
            <person name="Douglas C."/>
            <person name="Marra M."/>
            <person name="Sandberg G."/>
            <person name="Van de Peer Y."/>
            <person name="Rokhsar D."/>
        </authorList>
    </citation>
    <scope>NUCLEOTIDE SEQUENCE [LARGE SCALE GENOMIC DNA]</scope>
    <source>
        <strain evidence="2">cv. Nisqually</strain>
    </source>
</reference>
<organism evidence="1 2">
    <name type="scientific">Populus trichocarpa</name>
    <name type="common">Western balsam poplar</name>
    <name type="synonym">Populus balsamifera subsp. trichocarpa</name>
    <dbReference type="NCBI Taxonomy" id="3694"/>
    <lineage>
        <taxon>Eukaryota</taxon>
        <taxon>Viridiplantae</taxon>
        <taxon>Streptophyta</taxon>
        <taxon>Embryophyta</taxon>
        <taxon>Tracheophyta</taxon>
        <taxon>Spermatophyta</taxon>
        <taxon>Magnoliopsida</taxon>
        <taxon>eudicotyledons</taxon>
        <taxon>Gunneridae</taxon>
        <taxon>Pentapetalae</taxon>
        <taxon>rosids</taxon>
        <taxon>fabids</taxon>
        <taxon>Malpighiales</taxon>
        <taxon>Salicaceae</taxon>
        <taxon>Saliceae</taxon>
        <taxon>Populus</taxon>
    </lineage>
</organism>
<proteinExistence type="predicted"/>
<keyword evidence="2" id="KW-1185">Reference proteome</keyword>
<dbReference type="AlphaFoldDB" id="A0A3N7F4I9"/>
<name>A0A3N7F4I9_POPTR</name>